<accession>A0A0F9M5X4</accession>
<dbReference type="Gene3D" id="3.40.50.11900">
    <property type="match status" value="1"/>
</dbReference>
<dbReference type="Pfam" id="PF06050">
    <property type="entry name" value="HGD-D"/>
    <property type="match status" value="1"/>
</dbReference>
<dbReference type="InterPro" id="IPR010327">
    <property type="entry name" value="FldB/FldC_alpha/beta"/>
</dbReference>
<comment type="similarity">
    <text evidence="1">Belongs to the FldB/FldC dehydratase alpha/beta subunit family.</text>
</comment>
<reference evidence="2" key="1">
    <citation type="journal article" date="2015" name="Nature">
        <title>Complex archaea that bridge the gap between prokaryotes and eukaryotes.</title>
        <authorList>
            <person name="Spang A."/>
            <person name="Saw J.H."/>
            <person name="Jorgensen S.L."/>
            <person name="Zaremba-Niedzwiedzka K."/>
            <person name="Martijn J."/>
            <person name="Lind A.E."/>
            <person name="van Eijk R."/>
            <person name="Schleper C."/>
            <person name="Guy L."/>
            <person name="Ettema T.J."/>
        </authorList>
    </citation>
    <scope>NUCLEOTIDE SEQUENCE</scope>
</reference>
<dbReference type="Gene3D" id="1.20.1270.370">
    <property type="match status" value="1"/>
</dbReference>
<comment type="caution">
    <text evidence="2">The sequence shown here is derived from an EMBL/GenBank/DDBJ whole genome shotgun (WGS) entry which is preliminary data.</text>
</comment>
<organism evidence="2">
    <name type="scientific">marine sediment metagenome</name>
    <dbReference type="NCBI Taxonomy" id="412755"/>
    <lineage>
        <taxon>unclassified sequences</taxon>
        <taxon>metagenomes</taxon>
        <taxon>ecological metagenomes</taxon>
    </lineage>
</organism>
<dbReference type="EMBL" id="LAZR01005108">
    <property type="protein sequence ID" value="KKN02775.1"/>
    <property type="molecule type" value="Genomic_DNA"/>
</dbReference>
<evidence type="ECO:0008006" key="3">
    <source>
        <dbReference type="Google" id="ProtNLM"/>
    </source>
</evidence>
<dbReference type="PANTHER" id="PTHR30548:SF1">
    <property type="entry name" value="DEHYDRATASE SUBUNIT MJ0007-RELATED"/>
    <property type="match status" value="1"/>
</dbReference>
<proteinExistence type="inferred from homology"/>
<name>A0A0F9M5X4_9ZZZZ</name>
<sequence>MVKIAYFDASVETPEEIIIAAEMVPFRLFGNPTKGIAKANEHIPPTHCVWARNILEQAIEGLDEEIKGVIATHGCDCTNREFDIWLECVDIEFLFFLNAPLKRDKSALKFFIEDIKELISQMEERFNIEITTEKLRIAIRKMNRIRYLLREISQYRQRMVLKGSEFHALIKEVQQQGKDEMLIKLKNKLDELKDKDPSPNKVKKILLTGSVIDDTEFFIFLESIRMQVIIDDLCIGTKYFLNKVDETDEPIKALAEYHLKKPIYSTKYPSYERFEVVKTLAENYNVDGVINVAQKFCEPVLYDHPYFRKKFKELGIPYLFIEMEYNRESYKQLSTRFEAFREII</sequence>
<gene>
    <name evidence="2" type="ORF">LCGC14_1114340</name>
</gene>
<protein>
    <recommendedName>
        <fullName evidence="3">2-hydroxyacyl-CoA dehydratase</fullName>
    </recommendedName>
</protein>
<evidence type="ECO:0000256" key="1">
    <source>
        <dbReference type="ARBA" id="ARBA00005806"/>
    </source>
</evidence>
<dbReference type="Gene3D" id="3.40.50.11890">
    <property type="match status" value="1"/>
</dbReference>
<evidence type="ECO:0000313" key="2">
    <source>
        <dbReference type="EMBL" id="KKN02775.1"/>
    </source>
</evidence>
<dbReference type="AlphaFoldDB" id="A0A0F9M5X4"/>
<dbReference type="PANTHER" id="PTHR30548">
    <property type="entry name" value="2-HYDROXYGLUTARYL-COA DEHYDRATASE, D-COMPONENT-RELATED"/>
    <property type="match status" value="1"/>
</dbReference>